<dbReference type="EMBL" id="JH993092">
    <property type="protein sequence ID" value="EKX35320.1"/>
    <property type="molecule type" value="Genomic_DNA"/>
</dbReference>
<dbReference type="AlphaFoldDB" id="L1IHP5"/>
<feature type="compositionally biased region" description="Low complexity" evidence="1">
    <location>
        <begin position="292"/>
        <end position="321"/>
    </location>
</feature>
<evidence type="ECO:0000256" key="1">
    <source>
        <dbReference type="SAM" id="MobiDB-lite"/>
    </source>
</evidence>
<proteinExistence type="predicted"/>
<feature type="compositionally biased region" description="Basic and acidic residues" evidence="1">
    <location>
        <begin position="186"/>
        <end position="201"/>
    </location>
</feature>
<dbReference type="RefSeq" id="XP_005822300.1">
    <property type="nucleotide sequence ID" value="XM_005822243.1"/>
</dbReference>
<reference evidence="4" key="2">
    <citation type="submission" date="2012-11" db="EMBL/GenBank/DDBJ databases">
        <authorList>
            <person name="Kuo A."/>
            <person name="Curtis B.A."/>
            <person name="Tanifuji G."/>
            <person name="Burki F."/>
            <person name="Gruber A."/>
            <person name="Irimia M."/>
            <person name="Maruyama S."/>
            <person name="Arias M.C."/>
            <person name="Ball S.G."/>
            <person name="Gile G.H."/>
            <person name="Hirakawa Y."/>
            <person name="Hopkins J.F."/>
            <person name="Rensing S.A."/>
            <person name="Schmutz J."/>
            <person name="Symeonidi A."/>
            <person name="Elias M."/>
            <person name="Eveleigh R.J."/>
            <person name="Herman E.K."/>
            <person name="Klute M.J."/>
            <person name="Nakayama T."/>
            <person name="Obornik M."/>
            <person name="Reyes-Prieto A."/>
            <person name="Armbrust E.V."/>
            <person name="Aves S.J."/>
            <person name="Beiko R.G."/>
            <person name="Coutinho P."/>
            <person name="Dacks J.B."/>
            <person name="Durnford D.G."/>
            <person name="Fast N.M."/>
            <person name="Green B.R."/>
            <person name="Grisdale C."/>
            <person name="Hempe F."/>
            <person name="Henrissat B."/>
            <person name="Hoppner M.P."/>
            <person name="Ishida K.-I."/>
            <person name="Kim E."/>
            <person name="Koreny L."/>
            <person name="Kroth P.G."/>
            <person name="Liu Y."/>
            <person name="Malik S.-B."/>
            <person name="Maier U.G."/>
            <person name="McRose D."/>
            <person name="Mock T."/>
            <person name="Neilson J.A."/>
            <person name="Onodera N.T."/>
            <person name="Poole A.M."/>
            <person name="Pritham E.J."/>
            <person name="Richards T.A."/>
            <person name="Rocap G."/>
            <person name="Roy S.W."/>
            <person name="Sarai C."/>
            <person name="Schaack S."/>
            <person name="Shirato S."/>
            <person name="Slamovits C.H."/>
            <person name="Spencer D.F."/>
            <person name="Suzuki S."/>
            <person name="Worden A.Z."/>
            <person name="Zauner S."/>
            <person name="Barry K."/>
            <person name="Bell C."/>
            <person name="Bharti A.K."/>
            <person name="Crow J.A."/>
            <person name="Grimwood J."/>
            <person name="Kramer R."/>
            <person name="Lindquist E."/>
            <person name="Lucas S."/>
            <person name="Salamov A."/>
            <person name="McFadden G.I."/>
            <person name="Lane C.E."/>
            <person name="Keeling P.J."/>
            <person name="Gray M.W."/>
            <person name="Grigoriev I.V."/>
            <person name="Archibald J.M."/>
        </authorList>
    </citation>
    <scope>NUCLEOTIDE SEQUENCE</scope>
    <source>
        <strain evidence="4">CCMP2712</strain>
    </source>
</reference>
<feature type="region of interest" description="Disordered" evidence="1">
    <location>
        <begin position="131"/>
        <end position="235"/>
    </location>
</feature>
<reference evidence="3" key="3">
    <citation type="submission" date="2016-03" db="UniProtKB">
        <authorList>
            <consortium name="EnsemblProtists"/>
        </authorList>
    </citation>
    <scope>IDENTIFICATION</scope>
</reference>
<keyword evidence="4" id="KW-1185">Reference proteome</keyword>
<sequence length="333" mass="36969">MFSVDYSLTRNAKSFEGRVAVTVTCARGLGGPIKHAKDVLSHDSWLLFPNLGCSKLRSEMGRVQTGRVYGVGEVSLLEASRSVGMYDGWTPLVGSLQVIGSCEDVEDAYKAVARVPKDVLLDREGEHKWEVTERKANSSSSSFLPRDSHSHVEESRLMDRSWRRERSLLPGADGASSQIPFAAAPARREKDHQEPLADRGRNSLPLRRSFDPSFVRSSSPVLEEEPTLQGVDPVEFPSVASREDVQRLQRQIVEEEGWRYIREYERRQKVLQYTAGQRSSARGGREEEGRTSLSSSLAASGLRAPSTILLSSSNASPSSFLGRDLTTMTRRAE</sequence>
<accession>L1IHP5</accession>
<evidence type="ECO:0000313" key="2">
    <source>
        <dbReference type="EMBL" id="EKX35320.1"/>
    </source>
</evidence>
<gene>
    <name evidence="2" type="ORF">GUITHDRAFT_146529</name>
</gene>
<dbReference type="KEGG" id="gtt:GUITHDRAFT_146529"/>
<dbReference type="Proteomes" id="UP000011087">
    <property type="component" value="Unassembled WGS sequence"/>
</dbReference>
<feature type="non-terminal residue" evidence="2">
    <location>
        <position position="1"/>
    </location>
</feature>
<organism evidence="2">
    <name type="scientific">Guillardia theta (strain CCMP2712)</name>
    <name type="common">Cryptophyte</name>
    <dbReference type="NCBI Taxonomy" id="905079"/>
    <lineage>
        <taxon>Eukaryota</taxon>
        <taxon>Cryptophyceae</taxon>
        <taxon>Pyrenomonadales</taxon>
        <taxon>Geminigeraceae</taxon>
        <taxon>Guillardia</taxon>
    </lineage>
</organism>
<dbReference type="EnsemblProtists" id="EKX35320">
    <property type="protein sequence ID" value="EKX35320"/>
    <property type="gene ID" value="GUITHDRAFT_146529"/>
</dbReference>
<name>L1IHP5_GUITC</name>
<evidence type="ECO:0000313" key="3">
    <source>
        <dbReference type="EnsemblProtists" id="EKX35320"/>
    </source>
</evidence>
<dbReference type="GeneID" id="17292107"/>
<feature type="region of interest" description="Disordered" evidence="1">
    <location>
        <begin position="273"/>
        <end position="333"/>
    </location>
</feature>
<protein>
    <submittedName>
        <fullName evidence="2 3">Uncharacterized protein</fullName>
    </submittedName>
</protein>
<dbReference type="HOGENOM" id="CLU_835750_0_0_1"/>
<dbReference type="PaxDb" id="55529-EKX35320"/>
<reference evidence="2 4" key="1">
    <citation type="journal article" date="2012" name="Nature">
        <title>Algal genomes reveal evolutionary mosaicism and the fate of nucleomorphs.</title>
        <authorList>
            <consortium name="DOE Joint Genome Institute"/>
            <person name="Curtis B.A."/>
            <person name="Tanifuji G."/>
            <person name="Burki F."/>
            <person name="Gruber A."/>
            <person name="Irimia M."/>
            <person name="Maruyama S."/>
            <person name="Arias M.C."/>
            <person name="Ball S.G."/>
            <person name="Gile G.H."/>
            <person name="Hirakawa Y."/>
            <person name="Hopkins J.F."/>
            <person name="Kuo A."/>
            <person name="Rensing S.A."/>
            <person name="Schmutz J."/>
            <person name="Symeonidi A."/>
            <person name="Elias M."/>
            <person name="Eveleigh R.J."/>
            <person name="Herman E.K."/>
            <person name="Klute M.J."/>
            <person name="Nakayama T."/>
            <person name="Obornik M."/>
            <person name="Reyes-Prieto A."/>
            <person name="Armbrust E.V."/>
            <person name="Aves S.J."/>
            <person name="Beiko R.G."/>
            <person name="Coutinho P."/>
            <person name="Dacks J.B."/>
            <person name="Durnford D.G."/>
            <person name="Fast N.M."/>
            <person name="Green B.R."/>
            <person name="Grisdale C.J."/>
            <person name="Hempel F."/>
            <person name="Henrissat B."/>
            <person name="Hoppner M.P."/>
            <person name="Ishida K."/>
            <person name="Kim E."/>
            <person name="Koreny L."/>
            <person name="Kroth P.G."/>
            <person name="Liu Y."/>
            <person name="Malik S.B."/>
            <person name="Maier U.G."/>
            <person name="McRose D."/>
            <person name="Mock T."/>
            <person name="Neilson J.A."/>
            <person name="Onodera N.T."/>
            <person name="Poole A.M."/>
            <person name="Pritham E.J."/>
            <person name="Richards T.A."/>
            <person name="Rocap G."/>
            <person name="Roy S.W."/>
            <person name="Sarai C."/>
            <person name="Schaack S."/>
            <person name="Shirato S."/>
            <person name="Slamovits C.H."/>
            <person name="Spencer D.F."/>
            <person name="Suzuki S."/>
            <person name="Worden A.Z."/>
            <person name="Zauner S."/>
            <person name="Barry K."/>
            <person name="Bell C."/>
            <person name="Bharti A.K."/>
            <person name="Crow J.A."/>
            <person name="Grimwood J."/>
            <person name="Kramer R."/>
            <person name="Lindquist E."/>
            <person name="Lucas S."/>
            <person name="Salamov A."/>
            <person name="McFadden G.I."/>
            <person name="Lane C.E."/>
            <person name="Keeling P.J."/>
            <person name="Gray M.W."/>
            <person name="Grigoriev I.V."/>
            <person name="Archibald J.M."/>
        </authorList>
    </citation>
    <scope>NUCLEOTIDE SEQUENCE</scope>
    <source>
        <strain evidence="2 4">CCMP2712</strain>
    </source>
</reference>
<feature type="compositionally biased region" description="Basic and acidic residues" evidence="1">
    <location>
        <begin position="146"/>
        <end position="167"/>
    </location>
</feature>
<evidence type="ECO:0000313" key="4">
    <source>
        <dbReference type="Proteomes" id="UP000011087"/>
    </source>
</evidence>